<feature type="transmembrane region" description="Helical" evidence="1">
    <location>
        <begin position="14"/>
        <end position="34"/>
    </location>
</feature>
<keyword evidence="1" id="KW-0812">Transmembrane</keyword>
<evidence type="ECO:0000259" key="2">
    <source>
        <dbReference type="Pfam" id="PF13767"/>
    </source>
</evidence>
<proteinExistence type="predicted"/>
<accession>A0ABR9VNR9</accession>
<keyword evidence="4" id="KW-1185">Reference proteome</keyword>
<evidence type="ECO:0000256" key="1">
    <source>
        <dbReference type="SAM" id="Phobius"/>
    </source>
</evidence>
<sequence length="158" mass="17639">MVISSRPLSGLNGVLSRLFIANTLAFLGVFGGMVPEVSWQPTALVFRWSAYSQEFSPDSINHYAKAVLAIEVERKKAFEEIQTLIGRVPPQLTCTNRDSIRKLPRNAQAIAVNFCNRSKQIAEESGLKPGEFNRITEAARNNANLKAQIQRAIINLRR</sequence>
<evidence type="ECO:0000313" key="3">
    <source>
        <dbReference type="EMBL" id="MBE9253003.1"/>
    </source>
</evidence>
<dbReference type="RefSeq" id="WP_190596193.1">
    <property type="nucleotide sequence ID" value="NZ_JADEVV010000007.1"/>
</dbReference>
<dbReference type="InterPro" id="IPR025433">
    <property type="entry name" value="DUF4168"/>
</dbReference>
<dbReference type="Pfam" id="PF13767">
    <property type="entry name" value="DUF4168"/>
    <property type="match status" value="1"/>
</dbReference>
<evidence type="ECO:0000313" key="4">
    <source>
        <dbReference type="Proteomes" id="UP000658720"/>
    </source>
</evidence>
<dbReference type="EMBL" id="JADEVV010000007">
    <property type="protein sequence ID" value="MBE9253003.1"/>
    <property type="molecule type" value="Genomic_DNA"/>
</dbReference>
<keyword evidence="1" id="KW-0472">Membrane</keyword>
<comment type="caution">
    <text evidence="3">The sequence shown here is derived from an EMBL/GenBank/DDBJ whole genome shotgun (WGS) entry which is preliminary data.</text>
</comment>
<dbReference type="Proteomes" id="UP000658720">
    <property type="component" value="Unassembled WGS sequence"/>
</dbReference>
<protein>
    <submittedName>
        <fullName evidence="3">DUF4168 domain-containing protein</fullName>
    </submittedName>
</protein>
<gene>
    <name evidence="3" type="ORF">IQ217_03835</name>
</gene>
<reference evidence="3 4" key="1">
    <citation type="submission" date="2020-10" db="EMBL/GenBank/DDBJ databases">
        <authorList>
            <person name="Castelo-Branco R."/>
            <person name="Eusebio N."/>
            <person name="Adriana R."/>
            <person name="Vieira A."/>
            <person name="Brugerolle De Fraissinette N."/>
            <person name="Rezende De Castro R."/>
            <person name="Schneider M.P."/>
            <person name="Vasconcelos V."/>
            <person name="Leao P.N."/>
        </authorList>
    </citation>
    <scope>NUCLEOTIDE SEQUENCE [LARGE SCALE GENOMIC DNA]</scope>
    <source>
        <strain evidence="3 4">LEGE 00031</strain>
    </source>
</reference>
<feature type="domain" description="DUF4168" evidence="2">
    <location>
        <begin position="56"/>
        <end position="149"/>
    </location>
</feature>
<organism evidence="3 4">
    <name type="scientific">Synechocystis salina LEGE 00031</name>
    <dbReference type="NCBI Taxonomy" id="1828736"/>
    <lineage>
        <taxon>Bacteria</taxon>
        <taxon>Bacillati</taxon>
        <taxon>Cyanobacteriota</taxon>
        <taxon>Cyanophyceae</taxon>
        <taxon>Synechococcales</taxon>
        <taxon>Merismopediaceae</taxon>
        <taxon>Synechocystis</taxon>
    </lineage>
</organism>
<keyword evidence="1" id="KW-1133">Transmembrane helix</keyword>
<name>A0ABR9VNR9_9SYNC</name>